<dbReference type="FunFam" id="1.10.10.10:FF:000001">
    <property type="entry name" value="LysR family transcriptional regulator"/>
    <property type="match status" value="1"/>
</dbReference>
<dbReference type="PANTHER" id="PTHR30537:SF1">
    <property type="entry name" value="HTH-TYPE TRANSCRIPTIONAL REGULATOR PGRR"/>
    <property type="match status" value="1"/>
</dbReference>
<evidence type="ECO:0000256" key="2">
    <source>
        <dbReference type="ARBA" id="ARBA00023015"/>
    </source>
</evidence>
<evidence type="ECO:0000256" key="1">
    <source>
        <dbReference type="ARBA" id="ARBA00009437"/>
    </source>
</evidence>
<dbReference type="PRINTS" id="PR00039">
    <property type="entry name" value="HTHLYSR"/>
</dbReference>
<dbReference type="InterPro" id="IPR036390">
    <property type="entry name" value="WH_DNA-bd_sf"/>
</dbReference>
<dbReference type="FunFam" id="3.40.190.290:FF:000012">
    <property type="entry name" value="Transcriptional regulator, LysR family"/>
    <property type="match status" value="1"/>
</dbReference>
<feature type="domain" description="HTH lysR-type" evidence="5">
    <location>
        <begin position="1"/>
        <end position="61"/>
    </location>
</feature>
<reference evidence="7" key="1">
    <citation type="submission" date="2017-06" db="EMBL/GenBank/DDBJ databases">
        <authorList>
            <person name="Varghese N."/>
            <person name="Submissions S."/>
        </authorList>
    </citation>
    <scope>NUCLEOTIDE SEQUENCE [LARGE SCALE GENOMIC DNA]</scope>
    <source>
        <strain evidence="7">DSM 22348</strain>
    </source>
</reference>
<keyword evidence="2" id="KW-0805">Transcription regulation</keyword>
<dbReference type="PANTHER" id="PTHR30537">
    <property type="entry name" value="HTH-TYPE TRANSCRIPTIONAL REGULATOR"/>
    <property type="match status" value="1"/>
</dbReference>
<evidence type="ECO:0000256" key="4">
    <source>
        <dbReference type="ARBA" id="ARBA00023163"/>
    </source>
</evidence>
<dbReference type="GO" id="GO:0043565">
    <property type="term" value="F:sequence-specific DNA binding"/>
    <property type="evidence" value="ECO:0007669"/>
    <property type="project" value="TreeGrafter"/>
</dbReference>
<dbReference type="GO" id="GO:0006351">
    <property type="term" value="P:DNA-templated transcription"/>
    <property type="evidence" value="ECO:0007669"/>
    <property type="project" value="TreeGrafter"/>
</dbReference>
<dbReference type="SUPFAM" id="SSF53850">
    <property type="entry name" value="Periplasmic binding protein-like II"/>
    <property type="match status" value="1"/>
</dbReference>
<evidence type="ECO:0000313" key="7">
    <source>
        <dbReference type="Proteomes" id="UP000198407"/>
    </source>
</evidence>
<dbReference type="Pfam" id="PF03466">
    <property type="entry name" value="LysR_substrate"/>
    <property type="match status" value="1"/>
</dbReference>
<keyword evidence="4" id="KW-0804">Transcription</keyword>
<dbReference type="CDD" id="cd08474">
    <property type="entry name" value="PBP2_CrgA_like_5"/>
    <property type="match status" value="1"/>
</dbReference>
<dbReference type="PROSITE" id="PS50931">
    <property type="entry name" value="HTH_LYSR"/>
    <property type="match status" value="1"/>
</dbReference>
<dbReference type="STRING" id="1215104.GCA_000730585_00057"/>
<dbReference type="InterPro" id="IPR036388">
    <property type="entry name" value="WH-like_DNA-bd_sf"/>
</dbReference>
<name>A0A239FWY2_9PSED</name>
<evidence type="ECO:0000259" key="5">
    <source>
        <dbReference type="PROSITE" id="PS50931"/>
    </source>
</evidence>
<dbReference type="GO" id="GO:0003700">
    <property type="term" value="F:DNA-binding transcription factor activity"/>
    <property type="evidence" value="ECO:0007669"/>
    <property type="project" value="InterPro"/>
</dbReference>
<keyword evidence="7" id="KW-1185">Reference proteome</keyword>
<dbReference type="Pfam" id="PF00126">
    <property type="entry name" value="HTH_1"/>
    <property type="match status" value="1"/>
</dbReference>
<gene>
    <name evidence="6" type="ORF">SAMN05444352_11110</name>
</gene>
<sequence>MLRDAFAGLSVFFAVAEERSFTRAAARLGLSQTAVSHSVRTLETRLGVRLLSRNSRSVVPTEAGERLLRNVAPQMAQIDAELAALDELRDRPTGTLRITASDHAVRSVLMGKLKRFLPQYPGIKVEISTENALVDIVAERFDAGVRLGDSLAQDMIAVRIAADMRFALVATRTWLASHPAPQSPEELVRHNCINLRLATHGNIWPWEFVRDGRALNVRVDGQLTFSSILDCLDAAVAGLGLAYVPEEMAAPWLRSGHLVRLLEAYSPTWPGLHLYYPSRRQPSGAMALLIAALRLDADEPIHRLRS</sequence>
<dbReference type="RefSeq" id="WP_377697403.1">
    <property type="nucleotide sequence ID" value="NZ_FZOL01000011.1"/>
</dbReference>
<dbReference type="Gene3D" id="3.40.190.290">
    <property type="match status" value="1"/>
</dbReference>
<dbReference type="EMBL" id="FZOL01000011">
    <property type="protein sequence ID" value="SNS60723.1"/>
    <property type="molecule type" value="Genomic_DNA"/>
</dbReference>
<dbReference type="InterPro" id="IPR005119">
    <property type="entry name" value="LysR_subst-bd"/>
</dbReference>
<evidence type="ECO:0000256" key="3">
    <source>
        <dbReference type="ARBA" id="ARBA00023125"/>
    </source>
</evidence>
<evidence type="ECO:0000313" key="6">
    <source>
        <dbReference type="EMBL" id="SNS60723.1"/>
    </source>
</evidence>
<organism evidence="6 7">
    <name type="scientific">Pseudomonas japonica</name>
    <dbReference type="NCBI Taxonomy" id="256466"/>
    <lineage>
        <taxon>Bacteria</taxon>
        <taxon>Pseudomonadati</taxon>
        <taxon>Pseudomonadota</taxon>
        <taxon>Gammaproteobacteria</taxon>
        <taxon>Pseudomonadales</taxon>
        <taxon>Pseudomonadaceae</taxon>
        <taxon>Pseudomonas</taxon>
    </lineage>
</organism>
<dbReference type="InterPro" id="IPR000847">
    <property type="entry name" value="LysR_HTH_N"/>
</dbReference>
<comment type="similarity">
    <text evidence="1">Belongs to the LysR transcriptional regulatory family.</text>
</comment>
<keyword evidence="3" id="KW-0238">DNA-binding</keyword>
<proteinExistence type="inferred from homology"/>
<dbReference type="Proteomes" id="UP000198407">
    <property type="component" value="Unassembled WGS sequence"/>
</dbReference>
<dbReference type="Gene3D" id="1.10.10.10">
    <property type="entry name" value="Winged helix-like DNA-binding domain superfamily/Winged helix DNA-binding domain"/>
    <property type="match status" value="1"/>
</dbReference>
<dbReference type="AlphaFoldDB" id="A0A239FWY2"/>
<dbReference type="InterPro" id="IPR058163">
    <property type="entry name" value="LysR-type_TF_proteobact-type"/>
</dbReference>
<accession>A0A239FWY2</accession>
<protein>
    <submittedName>
        <fullName evidence="6">Transcriptional regulator, LysR family</fullName>
    </submittedName>
</protein>
<dbReference type="SUPFAM" id="SSF46785">
    <property type="entry name" value="Winged helix' DNA-binding domain"/>
    <property type="match status" value="1"/>
</dbReference>